<dbReference type="Gene3D" id="2.30.30.40">
    <property type="entry name" value="SH3 Domains"/>
    <property type="match status" value="1"/>
</dbReference>
<proteinExistence type="predicted"/>
<feature type="domain" description="SH3" evidence="6">
    <location>
        <begin position="33"/>
        <end position="92"/>
    </location>
</feature>
<dbReference type="OrthoDB" id="546434at2759"/>
<dbReference type="FunCoup" id="A0A0C3FXI9">
    <property type="interactions" value="50"/>
</dbReference>
<dbReference type="Pfam" id="PF00617">
    <property type="entry name" value="RasGEF"/>
    <property type="match status" value="1"/>
</dbReference>
<dbReference type="PROSITE" id="PS50212">
    <property type="entry name" value="RASGEF_NTER"/>
    <property type="match status" value="1"/>
</dbReference>
<dbReference type="Gene3D" id="2.20.70.10">
    <property type="match status" value="1"/>
</dbReference>
<evidence type="ECO:0000259" key="7">
    <source>
        <dbReference type="PROSITE" id="PS50009"/>
    </source>
</evidence>
<feature type="domain" description="Ras-GEF" evidence="7">
    <location>
        <begin position="1094"/>
        <end position="1329"/>
    </location>
</feature>
<evidence type="ECO:0000256" key="4">
    <source>
        <dbReference type="PROSITE-ProRule" id="PRU00192"/>
    </source>
</evidence>
<gene>
    <name evidence="10" type="ORF">PILCRDRAFT_812887</name>
</gene>
<dbReference type="InterPro" id="IPR001895">
    <property type="entry name" value="RASGEF_cat_dom"/>
</dbReference>
<feature type="domain" description="N-terminal Ras-GEF" evidence="9">
    <location>
        <begin position="928"/>
        <end position="1059"/>
    </location>
</feature>
<reference evidence="10 11" key="1">
    <citation type="submission" date="2014-04" db="EMBL/GenBank/DDBJ databases">
        <authorList>
            <consortium name="DOE Joint Genome Institute"/>
            <person name="Kuo A."/>
            <person name="Tarkka M."/>
            <person name="Buscot F."/>
            <person name="Kohler A."/>
            <person name="Nagy L.G."/>
            <person name="Floudas D."/>
            <person name="Copeland A."/>
            <person name="Barry K.W."/>
            <person name="Cichocki N."/>
            <person name="Veneault-Fourrey C."/>
            <person name="LaButti K."/>
            <person name="Lindquist E.A."/>
            <person name="Lipzen A."/>
            <person name="Lundell T."/>
            <person name="Morin E."/>
            <person name="Murat C."/>
            <person name="Sun H."/>
            <person name="Tunlid A."/>
            <person name="Henrissat B."/>
            <person name="Grigoriev I.V."/>
            <person name="Hibbett D.S."/>
            <person name="Martin F."/>
            <person name="Nordberg H.P."/>
            <person name="Cantor M.N."/>
            <person name="Hua S.X."/>
        </authorList>
    </citation>
    <scope>NUCLEOTIDE SEQUENCE [LARGE SCALE GENOMIC DNA]</scope>
    <source>
        <strain evidence="10 11">F 1598</strain>
    </source>
</reference>
<dbReference type="STRING" id="765440.A0A0C3FXI9"/>
<dbReference type="InterPro" id="IPR001452">
    <property type="entry name" value="SH3_domain"/>
</dbReference>
<feature type="region of interest" description="Disordered" evidence="5">
    <location>
        <begin position="269"/>
        <end position="352"/>
    </location>
</feature>
<name>A0A0C3FXI9_PILCF</name>
<keyword evidence="2 3" id="KW-0344">Guanine-nucleotide releasing factor</keyword>
<evidence type="ECO:0000259" key="8">
    <source>
        <dbReference type="PROSITE" id="PS50020"/>
    </source>
</evidence>
<evidence type="ECO:0000256" key="1">
    <source>
        <dbReference type="ARBA" id="ARBA00022443"/>
    </source>
</evidence>
<keyword evidence="1 4" id="KW-0728">SH3 domain</keyword>
<evidence type="ECO:0000256" key="5">
    <source>
        <dbReference type="SAM" id="MobiDB-lite"/>
    </source>
</evidence>
<dbReference type="CDD" id="cd00201">
    <property type="entry name" value="WW"/>
    <property type="match status" value="1"/>
</dbReference>
<dbReference type="PANTHER" id="PTHR23113">
    <property type="entry name" value="GUANINE NUCLEOTIDE EXCHANGE FACTOR"/>
    <property type="match status" value="1"/>
</dbReference>
<feature type="region of interest" description="Disordered" evidence="5">
    <location>
        <begin position="113"/>
        <end position="142"/>
    </location>
</feature>
<dbReference type="InterPro" id="IPR008937">
    <property type="entry name" value="Ras-like_GEF"/>
</dbReference>
<dbReference type="PROSITE" id="PS50020">
    <property type="entry name" value="WW_DOMAIN_2"/>
    <property type="match status" value="1"/>
</dbReference>
<evidence type="ECO:0000313" key="10">
    <source>
        <dbReference type="EMBL" id="KIM89000.1"/>
    </source>
</evidence>
<evidence type="ECO:0000259" key="6">
    <source>
        <dbReference type="PROSITE" id="PS50002"/>
    </source>
</evidence>
<dbReference type="CDD" id="cd06224">
    <property type="entry name" value="REM"/>
    <property type="match status" value="1"/>
</dbReference>
<dbReference type="InterPro" id="IPR023578">
    <property type="entry name" value="Ras_GEF_dom_sf"/>
</dbReference>
<dbReference type="GO" id="GO:0007265">
    <property type="term" value="P:Ras protein signal transduction"/>
    <property type="evidence" value="ECO:0007669"/>
    <property type="project" value="TreeGrafter"/>
</dbReference>
<organism evidence="10 11">
    <name type="scientific">Piloderma croceum (strain F 1598)</name>
    <dbReference type="NCBI Taxonomy" id="765440"/>
    <lineage>
        <taxon>Eukaryota</taxon>
        <taxon>Fungi</taxon>
        <taxon>Dikarya</taxon>
        <taxon>Basidiomycota</taxon>
        <taxon>Agaricomycotina</taxon>
        <taxon>Agaricomycetes</taxon>
        <taxon>Agaricomycetidae</taxon>
        <taxon>Atheliales</taxon>
        <taxon>Atheliaceae</taxon>
        <taxon>Piloderma</taxon>
    </lineage>
</organism>
<reference evidence="11" key="2">
    <citation type="submission" date="2015-01" db="EMBL/GenBank/DDBJ databases">
        <title>Evolutionary Origins and Diversification of the Mycorrhizal Mutualists.</title>
        <authorList>
            <consortium name="DOE Joint Genome Institute"/>
            <consortium name="Mycorrhizal Genomics Consortium"/>
            <person name="Kohler A."/>
            <person name="Kuo A."/>
            <person name="Nagy L.G."/>
            <person name="Floudas D."/>
            <person name="Copeland A."/>
            <person name="Barry K.W."/>
            <person name="Cichocki N."/>
            <person name="Veneault-Fourrey C."/>
            <person name="LaButti K."/>
            <person name="Lindquist E.A."/>
            <person name="Lipzen A."/>
            <person name="Lundell T."/>
            <person name="Morin E."/>
            <person name="Murat C."/>
            <person name="Riley R."/>
            <person name="Ohm R."/>
            <person name="Sun H."/>
            <person name="Tunlid A."/>
            <person name="Henrissat B."/>
            <person name="Grigoriev I.V."/>
            <person name="Hibbett D.S."/>
            <person name="Martin F."/>
        </authorList>
    </citation>
    <scope>NUCLEOTIDE SEQUENCE [LARGE SCALE GENOMIC DNA]</scope>
    <source>
        <strain evidence="11">F 1598</strain>
    </source>
</reference>
<feature type="compositionally biased region" description="Low complexity" evidence="5">
    <location>
        <begin position="279"/>
        <end position="296"/>
    </location>
</feature>
<dbReference type="PANTHER" id="PTHR23113:SF368">
    <property type="entry name" value="CELL DIVISION CONTROL PROTEIN 25"/>
    <property type="match status" value="1"/>
</dbReference>
<feature type="domain" description="WW" evidence="8">
    <location>
        <begin position="241"/>
        <end position="275"/>
    </location>
</feature>
<dbReference type="Pfam" id="PF00018">
    <property type="entry name" value="SH3_1"/>
    <property type="match status" value="1"/>
</dbReference>
<dbReference type="CDD" id="cd11883">
    <property type="entry name" value="SH3_Sdc25"/>
    <property type="match status" value="1"/>
</dbReference>
<dbReference type="SMART" id="SM00229">
    <property type="entry name" value="RasGEFN"/>
    <property type="match status" value="1"/>
</dbReference>
<dbReference type="Gene3D" id="1.20.870.10">
    <property type="entry name" value="Son of sevenless (SoS) protein Chain: S domain 1"/>
    <property type="match status" value="1"/>
</dbReference>
<evidence type="ECO:0000313" key="11">
    <source>
        <dbReference type="Proteomes" id="UP000054166"/>
    </source>
</evidence>
<dbReference type="InParanoid" id="A0A0C3FXI9"/>
<evidence type="ECO:0000256" key="3">
    <source>
        <dbReference type="PROSITE-ProRule" id="PRU00168"/>
    </source>
</evidence>
<evidence type="ECO:0000256" key="2">
    <source>
        <dbReference type="ARBA" id="ARBA00022658"/>
    </source>
</evidence>
<protein>
    <recommendedName>
        <fullName evidence="12">Ras GEF</fullName>
    </recommendedName>
</protein>
<dbReference type="InterPro" id="IPR000651">
    <property type="entry name" value="Ras-like_Gua-exchang_fac_N"/>
</dbReference>
<dbReference type="InterPro" id="IPR001202">
    <property type="entry name" value="WW_dom"/>
</dbReference>
<dbReference type="GO" id="GO:0005085">
    <property type="term" value="F:guanyl-nucleotide exchange factor activity"/>
    <property type="evidence" value="ECO:0007669"/>
    <property type="project" value="UniProtKB-KW"/>
</dbReference>
<accession>A0A0C3FXI9</accession>
<dbReference type="Proteomes" id="UP000054166">
    <property type="component" value="Unassembled WGS sequence"/>
</dbReference>
<dbReference type="GO" id="GO:0005886">
    <property type="term" value="C:plasma membrane"/>
    <property type="evidence" value="ECO:0007669"/>
    <property type="project" value="TreeGrafter"/>
</dbReference>
<sequence>MATAVYAQQSFPASTSTIMTTNPVSAVPEEQYITTFFCRALYDYQTQDTSSLSFNRNDVIEVLTRLESGWWDGLLGDERGWFPSNYVTVISDEEAEAILSGSAYPMQQLPTSDSIADGSSSTVTAGRSAVNGGEWHDGDISQSASRNPLAELANTALEVDGLPTSDFWMPQVTAEGAIFYVNTQTGQVSRDLPTETGVDVSGSDLAGFTASQANTRGGASGRQGIGVFYPVDAGFGLSRHTEIPEPWVRKLADDGMSYYFTNKQTGEIRWTVPEPEVQSTRTGRTRAATKSSTTSSHNDDTLASPNRLRSDSLVSSADRTSLDSDDSETSYMDRDRNGSVPTPLQASNEERNMMDWDQSSSPEVMDDEKVAVELTPAERSAKLLQATLSPPVPESLAVLSAAARQSIMAVIESIQTNDITRLLEEDTTLDNLVCTVVLSIRNLLYVSAAPSGHIPINVIPRPRETRDRRDTTASQAMLKPAQRKVTATLSKLVLSARAIQYNSGSSIVDTPIRIEGDAEELDRAVDGFVVEVQRLQNQQLHSGVGLKRLRGVFSTAHIGPGLVGAGAAGSWKGLGWVSLEETDETPGRILGTEIVTELRAYILQVQESFHSFGSNIGRLMSDSAERLILESRKLILQLSMVLEFVGNIHIARHVDIDGIRREPGDAPSGDLYTETVENARLLIRTLEFATQSLYDDGSSFLITVQAIRRQESSRTPQRNSNFFGHLGGFGAALEANLGVVLQTIEALLSIGHDQADMAQGDYNGSIEWRMSRLSIIDTQFGGAHRPLSTLNSYDEDVVDMELAFQKPEMKGQARADSPNAYESGPLVSEATVSVSDTAPISDVSNRAGSGGTINTFVPPPSVLPADLGDSPLFEEDSTVASRAPPRGDKLKKLLGPDAPQHYLNLANAEAKPWYLRPAYDEKEILIDPDGSVRGGTNAALVERLTAHEHGDPTFIKTYLMTYKSFTTLDELFDLLVKRFWIQPPDNLSPRELEEWRKLKQHVIQMRVINTFKSMVVDDDVLEKEDMYILNRMKAFISGEDVIRFAAAKQLLILIERAQRGGDTKIKMTVNTTLQPPPAPIAPKSSKKIKLLDIDSLELARQLTIIESQLYQKIRPMECLQRSREQKTDHNDNIAAVIQTSNRIANWVADSVLSREDSRRRAAVVKQFISVADRCRGIHNYSSMVAIISGLNSPPIRRLKRTWEQINARFMTQLGACEMTIDSNKNFTNYRTTLARVSPPCVPFIGVFLTTLTFVQDGSKDALPGNLINFRKRQKASEVIQDIKRWQSQPHNFQPLPNVLMFIEESLHVFNDQVDIGDHFWNLSLEREPREREDEKMARLLQESGFL</sequence>
<dbReference type="SMART" id="SM00326">
    <property type="entry name" value="SH3"/>
    <property type="match status" value="1"/>
</dbReference>
<dbReference type="PROSITE" id="PS50002">
    <property type="entry name" value="SH3"/>
    <property type="match status" value="1"/>
</dbReference>
<evidence type="ECO:0000259" key="9">
    <source>
        <dbReference type="PROSITE" id="PS50212"/>
    </source>
</evidence>
<dbReference type="SUPFAM" id="SSF50044">
    <property type="entry name" value="SH3-domain"/>
    <property type="match status" value="1"/>
</dbReference>
<keyword evidence="11" id="KW-1185">Reference proteome</keyword>
<dbReference type="EMBL" id="KN832975">
    <property type="protein sequence ID" value="KIM89000.1"/>
    <property type="molecule type" value="Genomic_DNA"/>
</dbReference>
<dbReference type="HOGENOM" id="CLU_002632_0_1_1"/>
<dbReference type="SMART" id="SM00456">
    <property type="entry name" value="WW"/>
    <property type="match status" value="2"/>
</dbReference>
<dbReference type="SUPFAM" id="SSF48366">
    <property type="entry name" value="Ras GEF"/>
    <property type="match status" value="1"/>
</dbReference>
<dbReference type="Gene3D" id="1.10.840.10">
    <property type="entry name" value="Ras guanine-nucleotide exchange factors catalytic domain"/>
    <property type="match status" value="1"/>
</dbReference>
<dbReference type="InterPro" id="IPR036028">
    <property type="entry name" value="SH3-like_dom_sf"/>
</dbReference>
<dbReference type="PRINTS" id="PR00452">
    <property type="entry name" value="SH3DOMAIN"/>
</dbReference>
<dbReference type="FunFam" id="2.30.30.40:FF:000072">
    <property type="entry name" value="Unconventional Myosin IB"/>
    <property type="match status" value="1"/>
</dbReference>
<evidence type="ECO:0008006" key="12">
    <source>
        <dbReference type="Google" id="ProtNLM"/>
    </source>
</evidence>
<dbReference type="CDD" id="cd00155">
    <property type="entry name" value="RasGEF"/>
    <property type="match status" value="1"/>
</dbReference>
<feature type="compositionally biased region" description="Polar residues" evidence="5">
    <location>
        <begin position="113"/>
        <end position="125"/>
    </location>
</feature>
<dbReference type="InterPro" id="IPR036964">
    <property type="entry name" value="RASGEF_cat_dom_sf"/>
</dbReference>
<dbReference type="Pfam" id="PF00618">
    <property type="entry name" value="RasGEF_N"/>
    <property type="match status" value="1"/>
</dbReference>
<dbReference type="PROSITE" id="PS50009">
    <property type="entry name" value="RASGEF_CAT"/>
    <property type="match status" value="1"/>
</dbReference>
<dbReference type="SMART" id="SM00147">
    <property type="entry name" value="RasGEF"/>
    <property type="match status" value="1"/>
</dbReference>